<dbReference type="Gene3D" id="1.10.3120.10">
    <property type="entry name" value="Trigger factor, C-terminal domain"/>
    <property type="match status" value="1"/>
</dbReference>
<dbReference type="GO" id="GO:0003755">
    <property type="term" value="F:peptidyl-prolyl cis-trans isomerase activity"/>
    <property type="evidence" value="ECO:0007669"/>
    <property type="project" value="InterPro"/>
</dbReference>
<dbReference type="EMBL" id="BARS01054183">
    <property type="protein sequence ID" value="GAG46400.1"/>
    <property type="molecule type" value="Genomic_DNA"/>
</dbReference>
<organism evidence="2">
    <name type="scientific">marine sediment metagenome</name>
    <dbReference type="NCBI Taxonomy" id="412755"/>
    <lineage>
        <taxon>unclassified sequences</taxon>
        <taxon>metagenomes</taxon>
        <taxon>ecological metagenomes</taxon>
    </lineage>
</organism>
<feature type="non-terminal residue" evidence="2">
    <location>
        <position position="220"/>
    </location>
</feature>
<comment type="caution">
    <text evidence="2">The sequence shown here is derived from an EMBL/GenBank/DDBJ whole genome shotgun (WGS) entry which is preliminary data.</text>
</comment>
<proteinExistence type="predicted"/>
<dbReference type="InterPro" id="IPR027304">
    <property type="entry name" value="Trigger_fact/SurA_dom_sf"/>
</dbReference>
<dbReference type="InterPro" id="IPR046357">
    <property type="entry name" value="PPIase_dom_sf"/>
</dbReference>
<dbReference type="GO" id="GO:0015031">
    <property type="term" value="P:protein transport"/>
    <property type="evidence" value="ECO:0007669"/>
    <property type="project" value="InterPro"/>
</dbReference>
<dbReference type="SUPFAM" id="SSF109998">
    <property type="entry name" value="Triger factor/SurA peptide-binding domain-like"/>
    <property type="match status" value="1"/>
</dbReference>
<dbReference type="SUPFAM" id="SSF54534">
    <property type="entry name" value="FKBP-like"/>
    <property type="match status" value="1"/>
</dbReference>
<dbReference type="AlphaFoldDB" id="X0XT16"/>
<feature type="non-terminal residue" evidence="2">
    <location>
        <position position="1"/>
    </location>
</feature>
<dbReference type="InterPro" id="IPR037041">
    <property type="entry name" value="Trigger_fac_C_sf"/>
</dbReference>
<accession>X0XT16</accession>
<dbReference type="Pfam" id="PF05697">
    <property type="entry name" value="Trigger_N"/>
    <property type="match status" value="1"/>
</dbReference>
<protein>
    <recommendedName>
        <fullName evidence="1">Trigger factor ribosome-binding bacterial domain-containing protein</fullName>
    </recommendedName>
</protein>
<name>X0XT16_9ZZZZ</name>
<sequence>QIEFIQKEPLIFKAIVPLEPEVKLGEYHDVRVKLESVKITAKDVKAAIENLRQERAVLLPVERPVQLADFVTVNIKAAVEDKPFLNHEDLVYEVNDKSSFPLAGFAANLVGVKKSEEKSFSLEIPDDYSIKEFCGKECCFKIVVTEVKEKQLSEINDEFAQSCDYADLAQLKKQVKAYLKAAADEKSRQQLRQKTIEAVVELSHADYPPVFEDREIDAFL</sequence>
<evidence type="ECO:0000313" key="2">
    <source>
        <dbReference type="EMBL" id="GAG46400.1"/>
    </source>
</evidence>
<gene>
    <name evidence="2" type="ORF">S01H1_80265</name>
</gene>
<dbReference type="Gene3D" id="3.10.50.40">
    <property type="match status" value="1"/>
</dbReference>
<dbReference type="InterPro" id="IPR008881">
    <property type="entry name" value="Trigger_fac_ribosome-bd_bac"/>
</dbReference>
<evidence type="ECO:0000259" key="1">
    <source>
        <dbReference type="Pfam" id="PF05697"/>
    </source>
</evidence>
<dbReference type="GO" id="GO:0006457">
    <property type="term" value="P:protein folding"/>
    <property type="evidence" value="ECO:0007669"/>
    <property type="project" value="InterPro"/>
</dbReference>
<feature type="domain" description="Trigger factor ribosome-binding bacterial" evidence="1">
    <location>
        <begin position="6"/>
        <end position="51"/>
    </location>
</feature>
<reference evidence="2" key="1">
    <citation type="journal article" date="2014" name="Front. Microbiol.">
        <title>High frequency of phylogenetically diverse reductive dehalogenase-homologous genes in deep subseafloor sedimentary metagenomes.</title>
        <authorList>
            <person name="Kawai M."/>
            <person name="Futagami T."/>
            <person name="Toyoda A."/>
            <person name="Takaki Y."/>
            <person name="Nishi S."/>
            <person name="Hori S."/>
            <person name="Arai W."/>
            <person name="Tsubouchi T."/>
            <person name="Morono Y."/>
            <person name="Uchiyama I."/>
            <person name="Ito T."/>
            <person name="Fujiyama A."/>
            <person name="Inagaki F."/>
            <person name="Takami H."/>
        </authorList>
    </citation>
    <scope>NUCLEOTIDE SEQUENCE</scope>
    <source>
        <strain evidence="2">Expedition CK06-06</strain>
    </source>
</reference>